<organism evidence="4 5">
    <name type="scientific">Halosimplex carlsbadense 2-9-1</name>
    <dbReference type="NCBI Taxonomy" id="797114"/>
    <lineage>
        <taxon>Archaea</taxon>
        <taxon>Methanobacteriati</taxon>
        <taxon>Methanobacteriota</taxon>
        <taxon>Stenosarchaea group</taxon>
        <taxon>Halobacteria</taxon>
        <taxon>Halobacteriales</taxon>
        <taxon>Haloarculaceae</taxon>
        <taxon>Halosimplex</taxon>
    </lineage>
</organism>
<dbReference type="Pfam" id="PF13559">
    <property type="entry name" value="DUF4129"/>
    <property type="match status" value="1"/>
</dbReference>
<feature type="region of interest" description="Disordered" evidence="1">
    <location>
        <begin position="118"/>
        <end position="148"/>
    </location>
</feature>
<feature type="domain" description="Protein-glutamine gamma-glutamyltransferase-like C-terminal" evidence="3">
    <location>
        <begin position="152"/>
        <end position="214"/>
    </location>
</feature>
<evidence type="ECO:0000256" key="1">
    <source>
        <dbReference type="SAM" id="MobiDB-lite"/>
    </source>
</evidence>
<evidence type="ECO:0000259" key="3">
    <source>
        <dbReference type="Pfam" id="PF13559"/>
    </source>
</evidence>
<evidence type="ECO:0000313" key="5">
    <source>
        <dbReference type="Proteomes" id="UP000011626"/>
    </source>
</evidence>
<evidence type="ECO:0000256" key="2">
    <source>
        <dbReference type="SAM" id="Phobius"/>
    </source>
</evidence>
<feature type="compositionally biased region" description="Pro residues" evidence="1">
    <location>
        <begin position="47"/>
        <end position="56"/>
    </location>
</feature>
<keyword evidence="5" id="KW-1185">Reference proteome</keyword>
<dbReference type="Proteomes" id="UP000011626">
    <property type="component" value="Unassembled WGS sequence"/>
</dbReference>
<feature type="compositionally biased region" description="Low complexity" evidence="1">
    <location>
        <begin position="167"/>
        <end position="177"/>
    </location>
</feature>
<proteinExistence type="predicted"/>
<protein>
    <recommendedName>
        <fullName evidence="3">Protein-glutamine gamma-glutamyltransferase-like C-terminal domain-containing protein</fullName>
    </recommendedName>
</protein>
<feature type="region of interest" description="Disordered" evidence="1">
    <location>
        <begin position="160"/>
        <end position="233"/>
    </location>
</feature>
<sequence>MGRTLSPVRRFATALIALFALVALVTAAGSFGGTEQPTLYSGTTPTEPMPVGPPPVAGGGENSTTATDSRDVIDDETPVPPDESGDGDGVSTLLVAGLFGGLLVAAVVAVLLTGDDARAPPRDESGGGNGPDGPPTPTVEPTYDSPADNAVVRAWRRLRERADADETATPGETATAAVERGYPDDAVESVTRGFEAVRYARRSPTDEQERTAGRLADRLEARDDRDGNGGGNA</sequence>
<evidence type="ECO:0000313" key="4">
    <source>
        <dbReference type="EMBL" id="ELZ25459.1"/>
    </source>
</evidence>
<dbReference type="AlphaFoldDB" id="M0CUB1"/>
<dbReference type="eggNOG" id="arCOG02170">
    <property type="taxonomic scope" value="Archaea"/>
</dbReference>
<feature type="transmembrane region" description="Helical" evidence="2">
    <location>
        <begin position="90"/>
        <end position="112"/>
    </location>
</feature>
<keyword evidence="2" id="KW-0472">Membrane</keyword>
<keyword evidence="2" id="KW-1133">Transmembrane helix</keyword>
<feature type="region of interest" description="Disordered" evidence="1">
    <location>
        <begin position="33"/>
        <end position="88"/>
    </location>
</feature>
<keyword evidence="2" id="KW-0812">Transmembrane</keyword>
<accession>M0CUB1</accession>
<dbReference type="EMBL" id="AOIU01000025">
    <property type="protein sequence ID" value="ELZ25459.1"/>
    <property type="molecule type" value="Genomic_DNA"/>
</dbReference>
<dbReference type="STRING" id="797114.C475_10524"/>
<reference evidence="4 5" key="1">
    <citation type="journal article" date="2014" name="PLoS Genet.">
        <title>Phylogenetically driven sequencing of extremely halophilic archaea reveals strategies for static and dynamic osmo-response.</title>
        <authorList>
            <person name="Becker E.A."/>
            <person name="Seitzer P.M."/>
            <person name="Tritt A."/>
            <person name="Larsen D."/>
            <person name="Krusor M."/>
            <person name="Yao A.I."/>
            <person name="Wu D."/>
            <person name="Madern D."/>
            <person name="Eisen J.A."/>
            <person name="Darling A.E."/>
            <person name="Facciotti M.T."/>
        </authorList>
    </citation>
    <scope>NUCLEOTIDE SEQUENCE [LARGE SCALE GENOMIC DNA]</scope>
    <source>
        <strain evidence="4 5">2-9-1</strain>
    </source>
</reference>
<comment type="caution">
    <text evidence="4">The sequence shown here is derived from an EMBL/GenBank/DDBJ whole genome shotgun (WGS) entry which is preliminary data.</text>
</comment>
<gene>
    <name evidence="4" type="ORF">C475_10524</name>
</gene>
<feature type="compositionally biased region" description="Basic and acidic residues" evidence="1">
    <location>
        <begin position="203"/>
        <end position="227"/>
    </location>
</feature>
<name>M0CUB1_9EURY</name>
<dbReference type="InterPro" id="IPR025403">
    <property type="entry name" value="TgpA-like_C"/>
</dbReference>